<proteinExistence type="predicted"/>
<dbReference type="EMBL" id="CAJOBD010003936">
    <property type="protein sequence ID" value="CAF3972731.1"/>
    <property type="molecule type" value="Genomic_DNA"/>
</dbReference>
<organism evidence="1 3">
    <name type="scientific">Rotaria sordida</name>
    <dbReference type="NCBI Taxonomy" id="392033"/>
    <lineage>
        <taxon>Eukaryota</taxon>
        <taxon>Metazoa</taxon>
        <taxon>Spiralia</taxon>
        <taxon>Gnathifera</taxon>
        <taxon>Rotifera</taxon>
        <taxon>Eurotatoria</taxon>
        <taxon>Bdelloidea</taxon>
        <taxon>Philodinida</taxon>
        <taxon>Philodinidae</taxon>
        <taxon>Rotaria</taxon>
    </lineage>
</organism>
<sequence>MNISSTCSIPRNAIWEGDGVVVAGRADQCGSDLYSLCLPYDIFIDNENNKLYIVDTPNNRIVLYSSLINDSTTDGIIVANQGLIYPTSIFVDIRMEDMYILDYNKNETKNLRYPAYYRVQLWHKNDTISKILVNESGKYNYSSSSQIILDKQLNIYINTRFHIRKCFSSTNYKNCINIAGINEQCGQTSNDLCGPRGFYLHENLTIFIVDTANKRILKWFANSLTGEILVKTIAYTAGITSDCHDRIYWGAYKAIFQYDPTNNQTKIIIGGNEDIYLLWMVSSLKFDKFGNLFVADFYRNRIKKFSIL</sequence>
<dbReference type="SUPFAM" id="SSF101898">
    <property type="entry name" value="NHL repeat"/>
    <property type="match status" value="1"/>
</dbReference>
<evidence type="ECO:0000313" key="3">
    <source>
        <dbReference type="Proteomes" id="UP000663864"/>
    </source>
</evidence>
<dbReference type="Proteomes" id="UP000663864">
    <property type="component" value="Unassembled WGS sequence"/>
</dbReference>
<dbReference type="Proteomes" id="UP000663836">
    <property type="component" value="Unassembled WGS sequence"/>
</dbReference>
<gene>
    <name evidence="2" type="ORF">JBS370_LOCUS24728</name>
    <name evidence="1" type="ORF">ZHD862_LOCUS23201</name>
</gene>
<evidence type="ECO:0000313" key="1">
    <source>
        <dbReference type="EMBL" id="CAF1207736.1"/>
    </source>
</evidence>
<comment type="caution">
    <text evidence="1">The sequence shown here is derived from an EMBL/GenBank/DDBJ whole genome shotgun (WGS) entry which is preliminary data.</text>
</comment>
<dbReference type="Gene3D" id="2.40.10.500">
    <property type="match status" value="1"/>
</dbReference>
<reference evidence="1" key="1">
    <citation type="submission" date="2021-02" db="EMBL/GenBank/DDBJ databases">
        <authorList>
            <person name="Nowell W R."/>
        </authorList>
    </citation>
    <scope>NUCLEOTIDE SEQUENCE</scope>
</reference>
<dbReference type="InterPro" id="IPR011042">
    <property type="entry name" value="6-blade_b-propeller_TolB-like"/>
</dbReference>
<protein>
    <submittedName>
        <fullName evidence="1">Uncharacterized protein</fullName>
    </submittedName>
</protein>
<dbReference type="EMBL" id="CAJNOT010001492">
    <property type="protein sequence ID" value="CAF1207736.1"/>
    <property type="molecule type" value="Genomic_DNA"/>
</dbReference>
<evidence type="ECO:0000313" key="2">
    <source>
        <dbReference type="EMBL" id="CAF3972731.1"/>
    </source>
</evidence>
<dbReference type="Gene3D" id="2.120.10.30">
    <property type="entry name" value="TolB, C-terminal domain"/>
    <property type="match status" value="1"/>
</dbReference>
<dbReference type="AlphaFoldDB" id="A0A814WMV4"/>
<accession>A0A814WMV4</accession>
<name>A0A814WMV4_9BILA</name>